<reference evidence="9 10" key="1">
    <citation type="submission" date="2020-02" db="EMBL/GenBank/DDBJ databases">
        <authorList>
            <person name="Li X.-J."/>
            <person name="Han X.-M."/>
        </authorList>
    </citation>
    <scope>NUCLEOTIDE SEQUENCE [LARGE SCALE GENOMIC DNA]</scope>
    <source>
        <strain evidence="9 10">CCTCC AB 2017055</strain>
    </source>
</reference>
<proteinExistence type="inferred from homology"/>
<dbReference type="Gene3D" id="1.10.3720.10">
    <property type="entry name" value="MetI-like"/>
    <property type="match status" value="1"/>
</dbReference>
<dbReference type="CDD" id="cd06261">
    <property type="entry name" value="TM_PBP2"/>
    <property type="match status" value="1"/>
</dbReference>
<dbReference type="GO" id="GO:0005886">
    <property type="term" value="C:plasma membrane"/>
    <property type="evidence" value="ECO:0007669"/>
    <property type="project" value="UniProtKB-SubCell"/>
</dbReference>
<evidence type="ECO:0000313" key="10">
    <source>
        <dbReference type="Proteomes" id="UP000475214"/>
    </source>
</evidence>
<accession>A0A6L9SFJ6</accession>
<evidence type="ECO:0000256" key="1">
    <source>
        <dbReference type="ARBA" id="ARBA00004651"/>
    </source>
</evidence>
<feature type="transmembrane region" description="Helical" evidence="7">
    <location>
        <begin position="144"/>
        <end position="166"/>
    </location>
</feature>
<evidence type="ECO:0000256" key="2">
    <source>
        <dbReference type="ARBA" id="ARBA00022448"/>
    </source>
</evidence>
<keyword evidence="4 7" id="KW-0812">Transmembrane</keyword>
<name>A0A6L9SFJ6_9ACTN</name>
<keyword evidence="10" id="KW-1185">Reference proteome</keyword>
<dbReference type="RefSeq" id="WP_163742705.1">
    <property type="nucleotide sequence ID" value="NZ_JAAGOA010000020.1"/>
</dbReference>
<dbReference type="EMBL" id="JAAGOA010000020">
    <property type="protein sequence ID" value="NEE03232.1"/>
    <property type="molecule type" value="Genomic_DNA"/>
</dbReference>
<feature type="transmembrane region" description="Helical" evidence="7">
    <location>
        <begin position="103"/>
        <end position="123"/>
    </location>
</feature>
<dbReference type="PANTHER" id="PTHR43163">
    <property type="entry name" value="DIPEPTIDE TRANSPORT SYSTEM PERMEASE PROTEIN DPPB-RELATED"/>
    <property type="match status" value="1"/>
</dbReference>
<protein>
    <submittedName>
        <fullName evidence="9">ABC transporter permease</fullName>
    </submittedName>
</protein>
<evidence type="ECO:0000256" key="3">
    <source>
        <dbReference type="ARBA" id="ARBA00022475"/>
    </source>
</evidence>
<comment type="caution">
    <text evidence="9">The sequence shown here is derived from an EMBL/GenBank/DDBJ whole genome shotgun (WGS) entry which is preliminary data.</text>
</comment>
<keyword evidence="3" id="KW-1003">Cell membrane</keyword>
<dbReference type="PROSITE" id="PS50928">
    <property type="entry name" value="ABC_TM1"/>
    <property type="match status" value="1"/>
</dbReference>
<dbReference type="InterPro" id="IPR035906">
    <property type="entry name" value="MetI-like_sf"/>
</dbReference>
<keyword evidence="2 7" id="KW-0813">Transport</keyword>
<dbReference type="GO" id="GO:0055085">
    <property type="term" value="P:transmembrane transport"/>
    <property type="evidence" value="ECO:0007669"/>
    <property type="project" value="InterPro"/>
</dbReference>
<dbReference type="Proteomes" id="UP000475214">
    <property type="component" value="Unassembled WGS sequence"/>
</dbReference>
<dbReference type="AlphaFoldDB" id="A0A6L9SFJ6"/>
<keyword evidence="5 7" id="KW-1133">Transmembrane helix</keyword>
<comment type="subcellular location">
    <subcellularLocation>
        <location evidence="1 7">Cell membrane</location>
        <topology evidence="1 7">Multi-pass membrane protein</topology>
    </subcellularLocation>
</comment>
<dbReference type="Pfam" id="PF00528">
    <property type="entry name" value="BPD_transp_1"/>
    <property type="match status" value="1"/>
</dbReference>
<dbReference type="InterPro" id="IPR045621">
    <property type="entry name" value="BPD_transp_1_N"/>
</dbReference>
<feature type="transmembrane region" description="Helical" evidence="7">
    <location>
        <begin position="12"/>
        <end position="30"/>
    </location>
</feature>
<evidence type="ECO:0000313" key="9">
    <source>
        <dbReference type="EMBL" id="NEE03232.1"/>
    </source>
</evidence>
<feature type="transmembrane region" description="Helical" evidence="7">
    <location>
        <begin position="178"/>
        <end position="200"/>
    </location>
</feature>
<evidence type="ECO:0000256" key="6">
    <source>
        <dbReference type="ARBA" id="ARBA00023136"/>
    </source>
</evidence>
<keyword evidence="6 7" id="KW-0472">Membrane</keyword>
<organism evidence="9 10">
    <name type="scientific">Phytoactinopolyspora halotolerans</name>
    <dbReference type="NCBI Taxonomy" id="1981512"/>
    <lineage>
        <taxon>Bacteria</taxon>
        <taxon>Bacillati</taxon>
        <taxon>Actinomycetota</taxon>
        <taxon>Actinomycetes</taxon>
        <taxon>Jiangellales</taxon>
        <taxon>Jiangellaceae</taxon>
        <taxon>Phytoactinopolyspora</taxon>
    </lineage>
</organism>
<feature type="transmembrane region" description="Helical" evidence="7">
    <location>
        <begin position="281"/>
        <end position="307"/>
    </location>
</feature>
<evidence type="ECO:0000256" key="4">
    <source>
        <dbReference type="ARBA" id="ARBA00022692"/>
    </source>
</evidence>
<comment type="similarity">
    <text evidence="7">Belongs to the binding-protein-dependent transport system permease family.</text>
</comment>
<evidence type="ECO:0000259" key="8">
    <source>
        <dbReference type="PROSITE" id="PS50928"/>
    </source>
</evidence>
<dbReference type="InterPro" id="IPR000515">
    <property type="entry name" value="MetI-like"/>
</dbReference>
<gene>
    <name evidence="9" type="ORF">G1H10_23985</name>
</gene>
<evidence type="ECO:0000256" key="7">
    <source>
        <dbReference type="RuleBase" id="RU363032"/>
    </source>
</evidence>
<dbReference type="SUPFAM" id="SSF161098">
    <property type="entry name" value="MetI-like"/>
    <property type="match status" value="1"/>
</dbReference>
<evidence type="ECO:0000256" key="5">
    <source>
        <dbReference type="ARBA" id="ARBA00022989"/>
    </source>
</evidence>
<dbReference type="Pfam" id="PF19300">
    <property type="entry name" value="BPD_transp_1_N"/>
    <property type="match status" value="1"/>
</dbReference>
<feature type="domain" description="ABC transmembrane type-1" evidence="8">
    <location>
        <begin position="95"/>
        <end position="303"/>
    </location>
</feature>
<dbReference type="PANTHER" id="PTHR43163:SF6">
    <property type="entry name" value="DIPEPTIDE TRANSPORT SYSTEM PERMEASE PROTEIN DPPB-RELATED"/>
    <property type="match status" value="1"/>
</dbReference>
<sequence length="315" mass="33136">MIRFLLRRVPSILLVIVATSVIAFLLPRLAPGDAAAAAAGPEATTEQIEAIRVEMGLDRPLVEQYVGWVGGLLTGDLGQSLQFNRPVSELIGDRIGSTLELTIAAMLILTVVGIGVGIFGGSARSRLSRLTSDATNTLLLATPPFLAGLLLIIVLGVAFPVLPISGEVAVLDDPMIGLQYLLLPAVALAVPMSAGVARLVQSSMHNVWQQDFVDLAVAKGVPRRRINIRHVVRNSLGPAVVALGMRFGDMLAGAVVIEMIFARNGIGQLAVTGVQNADYNLVQVIIVGAVLIAVLMQLMTEIALAGLDPRVRLGA</sequence>